<name>A0ABQ3HVG1_9SPHI</name>
<evidence type="ECO:0000256" key="1">
    <source>
        <dbReference type="SAM" id="MobiDB-lite"/>
    </source>
</evidence>
<keyword evidence="4" id="KW-1185">Reference proteome</keyword>
<feature type="region of interest" description="Disordered" evidence="1">
    <location>
        <begin position="42"/>
        <end position="67"/>
    </location>
</feature>
<accession>A0ABQ3HVG1</accession>
<dbReference type="PROSITE" id="PS51257">
    <property type="entry name" value="PROKAR_LIPOPROTEIN"/>
    <property type="match status" value="1"/>
</dbReference>
<dbReference type="RefSeq" id="WP_189626368.1">
    <property type="nucleotide sequence ID" value="NZ_BNAF01000006.1"/>
</dbReference>
<dbReference type="Proteomes" id="UP000620550">
    <property type="component" value="Unassembled WGS sequence"/>
</dbReference>
<organism evidence="3 4">
    <name type="scientific">Sphingobacterium griseoflavum</name>
    <dbReference type="NCBI Taxonomy" id="1474952"/>
    <lineage>
        <taxon>Bacteria</taxon>
        <taxon>Pseudomonadati</taxon>
        <taxon>Bacteroidota</taxon>
        <taxon>Sphingobacteriia</taxon>
        <taxon>Sphingobacteriales</taxon>
        <taxon>Sphingobacteriaceae</taxon>
        <taxon>Sphingobacterium</taxon>
    </lineage>
</organism>
<evidence type="ECO:0000256" key="2">
    <source>
        <dbReference type="SAM" id="SignalP"/>
    </source>
</evidence>
<evidence type="ECO:0008006" key="5">
    <source>
        <dbReference type="Google" id="ProtNLM"/>
    </source>
</evidence>
<proteinExistence type="predicted"/>
<keyword evidence="2" id="KW-0732">Signal</keyword>
<reference evidence="4" key="1">
    <citation type="journal article" date="2019" name="Int. J. Syst. Evol. Microbiol.">
        <title>The Global Catalogue of Microorganisms (GCM) 10K type strain sequencing project: providing services to taxonomists for standard genome sequencing and annotation.</title>
        <authorList>
            <consortium name="The Broad Institute Genomics Platform"/>
            <consortium name="The Broad Institute Genome Sequencing Center for Infectious Disease"/>
            <person name="Wu L."/>
            <person name="Ma J."/>
        </authorList>
    </citation>
    <scope>NUCLEOTIDE SEQUENCE [LARGE SCALE GENOMIC DNA]</scope>
    <source>
        <strain evidence="4">CGMCC 1.12966</strain>
    </source>
</reference>
<evidence type="ECO:0000313" key="4">
    <source>
        <dbReference type="Proteomes" id="UP000620550"/>
    </source>
</evidence>
<feature type="chain" id="PRO_5045356863" description="Lipoprotein" evidence="2">
    <location>
        <begin position="20"/>
        <end position="67"/>
    </location>
</feature>
<protein>
    <recommendedName>
        <fullName evidence="5">Lipoprotein</fullName>
    </recommendedName>
</protein>
<comment type="caution">
    <text evidence="3">The sequence shown here is derived from an EMBL/GenBank/DDBJ whole genome shotgun (WGS) entry which is preliminary data.</text>
</comment>
<gene>
    <name evidence="3" type="ORF">GCM10017764_18420</name>
</gene>
<dbReference type="EMBL" id="BNAF01000006">
    <property type="protein sequence ID" value="GHE35448.1"/>
    <property type="molecule type" value="Genomic_DNA"/>
</dbReference>
<feature type="signal peptide" evidence="2">
    <location>
        <begin position="1"/>
        <end position="19"/>
    </location>
</feature>
<sequence length="67" mass="7257">MKKLIVNAMMLGLFGFLFACGNPSHNNDVDTADTMMTDGVEGVPPMDTIRRDSTDTLGQPMPTPPMN</sequence>
<evidence type="ECO:0000313" key="3">
    <source>
        <dbReference type="EMBL" id="GHE35448.1"/>
    </source>
</evidence>